<evidence type="ECO:0000313" key="6">
    <source>
        <dbReference type="Proteomes" id="UP001153404"/>
    </source>
</evidence>
<keyword evidence="1" id="KW-0175">Coiled coil</keyword>
<organism evidence="5 6">
    <name type="scientific">Cohnella rhizosphaerae</name>
    <dbReference type="NCBI Taxonomy" id="1457232"/>
    <lineage>
        <taxon>Bacteria</taxon>
        <taxon>Bacillati</taxon>
        <taxon>Bacillota</taxon>
        <taxon>Bacilli</taxon>
        <taxon>Bacillales</taxon>
        <taxon>Paenibacillaceae</taxon>
        <taxon>Cohnella</taxon>
    </lineage>
</organism>
<dbReference type="EMBL" id="JAPDIA010000008">
    <property type="protein sequence ID" value="MDG0813613.1"/>
    <property type="molecule type" value="Genomic_DNA"/>
</dbReference>
<feature type="coiled-coil region" evidence="1">
    <location>
        <begin position="696"/>
        <end position="723"/>
    </location>
</feature>
<protein>
    <submittedName>
        <fullName evidence="5">AAA family ATPase</fullName>
    </submittedName>
</protein>
<evidence type="ECO:0000313" key="5">
    <source>
        <dbReference type="EMBL" id="MDG0813613.1"/>
    </source>
</evidence>
<feature type="coiled-coil region" evidence="1">
    <location>
        <begin position="190"/>
        <end position="234"/>
    </location>
</feature>
<dbReference type="InterPro" id="IPR027417">
    <property type="entry name" value="P-loop_NTPase"/>
</dbReference>
<dbReference type="AlphaFoldDB" id="A0A9X4QWI9"/>
<feature type="region of interest" description="Disordered" evidence="2">
    <location>
        <begin position="488"/>
        <end position="528"/>
    </location>
</feature>
<keyword evidence="3" id="KW-0472">Membrane</keyword>
<name>A0A9X4QWI9_9BACL</name>
<reference evidence="5" key="1">
    <citation type="submission" date="2022-10" db="EMBL/GenBank/DDBJ databases">
        <title>Comparative genomic analysis of Cohnella hashimotonis sp. nov., isolated from the International Space Station.</title>
        <authorList>
            <person name="Simpson A."/>
            <person name="Venkateswaran K."/>
        </authorList>
    </citation>
    <scope>NUCLEOTIDE SEQUENCE</scope>
    <source>
        <strain evidence="5">DSM 28161</strain>
    </source>
</reference>
<dbReference type="RefSeq" id="WP_277537670.1">
    <property type="nucleotide sequence ID" value="NZ_JAPDIA010000008.1"/>
</dbReference>
<proteinExistence type="predicted"/>
<feature type="transmembrane region" description="Helical" evidence="3">
    <location>
        <begin position="562"/>
        <end position="581"/>
    </location>
</feature>
<feature type="transmembrane region" description="Helical" evidence="3">
    <location>
        <begin position="535"/>
        <end position="555"/>
    </location>
</feature>
<dbReference type="SUPFAM" id="SSF52540">
    <property type="entry name" value="P-loop containing nucleoside triphosphate hydrolases"/>
    <property type="match status" value="2"/>
</dbReference>
<comment type="caution">
    <text evidence="5">The sequence shown here is derived from an EMBL/GenBank/DDBJ whole genome shotgun (WGS) entry which is preliminary data.</text>
</comment>
<dbReference type="Pfam" id="PF13514">
    <property type="entry name" value="AAA_27"/>
    <property type="match status" value="1"/>
</dbReference>
<dbReference type="PANTHER" id="PTHR41259">
    <property type="entry name" value="DOUBLE-STRAND BREAK REPAIR RAD50 ATPASE, PUTATIVE-RELATED"/>
    <property type="match status" value="1"/>
</dbReference>
<feature type="compositionally biased region" description="Basic and acidic residues" evidence="2">
    <location>
        <begin position="502"/>
        <end position="513"/>
    </location>
</feature>
<feature type="coiled-coil region" evidence="1">
    <location>
        <begin position="400"/>
        <end position="427"/>
    </location>
</feature>
<sequence>MYIEELHIDGFGPLAGVRLRFDARTTVVWGPNEAGKSTLLRFIRSMLYGFATRAQLPERGEPLSGGRHGGRLVLRDERGRQRILERHADAPQRKGAPVATLREADGSERRLTQAEVERLLLGGVSEQLFRQLFAVSLDELHELRSLKGDEIGNYLYHAGMAGGAALTAAGKRLRAEMDRLYRPKGSVQEMGELLARIRELENRLRQGRQGLGAYQEALERHAALSDRAALLERALPQLRVKAGEARGALDGREWWLRAAALRAEEEAVAAALAEEARAADPLPAEAAAQWRQLVERRALAAVAAGQASAARERLETERAALVWDEGLVDHAGELAAMDVRGDALEARRSELAGLESDMRLAEESAAAALLRLGPDWREADAEAVAALGEREEARVIGERLAEADRRRELLTAETQRLRRQLAAFDQEAERRAGDAAAFARDGDIRFRPRTRDALLQAWHRLDDALQAAAAARREYAWAASAAETAGLAAPASESGGVPGDGQRSETRMREAGRRTSGRRGRPVASRRDQMPGAGGFYALALFLGLGATAALIAAFASDEGRIAFAALAIVLGLGAGASAWGGRRPPVAAGSAADGAAQDPAAADALLRRLAAAREADRRTRREAGESLRQLLAQEAAEAEAAASLDRELPAGGDTAEADAAGALRLRLREAVYGELERLGEADAEQSRHAERQARRAALARELAGAEGELADAEAAIRAVRADWSAWLAARKLPPQLQPAALPELGQLAERALQQLRQRARLAARADALRAERAAFEADAAALLAACPPAAHSGGDAALAVKLLHREAREQLDRAAAARGLAQRLEQAAAAEAAARSALAVAEAAVAAVVHAAGAAGEDAYELRLEADERRRTLRRDRAAAQLRLSAGRGEEELKALLDLLQSHDEVALEMLADEARKAVTAREAELAETLEARGRLAEQLERLRREAETEETAFELEELQAELERLAERYALLATTAELIRRTRVTFEEERQPAVLKQASAFFAELTEGRYARISAPGDMPDLLAETADRRIVGSAFLSRGTQEQLYLSLRLALAGAASREQAMPLLLDDLFVHYDEQRLKRCANVLNELSKSRQLLLFTCHRHVADTLAQGVSGSRLLKLPSLTAQRDSVDA</sequence>
<gene>
    <name evidence="5" type="ORF">OMP40_33210</name>
</gene>
<evidence type="ECO:0000259" key="4">
    <source>
        <dbReference type="Pfam" id="PF13514"/>
    </source>
</evidence>
<evidence type="ECO:0000256" key="1">
    <source>
        <dbReference type="SAM" id="Coils"/>
    </source>
</evidence>
<dbReference type="PANTHER" id="PTHR41259:SF1">
    <property type="entry name" value="DOUBLE-STRAND BREAK REPAIR RAD50 ATPASE, PUTATIVE-RELATED"/>
    <property type="match status" value="1"/>
</dbReference>
<evidence type="ECO:0000256" key="3">
    <source>
        <dbReference type="SAM" id="Phobius"/>
    </source>
</evidence>
<keyword evidence="6" id="KW-1185">Reference proteome</keyword>
<keyword evidence="3" id="KW-1133">Transmembrane helix</keyword>
<feature type="domain" description="YhaN AAA" evidence="4">
    <location>
        <begin position="1"/>
        <end position="206"/>
    </location>
</feature>
<dbReference type="Gene3D" id="3.40.50.300">
    <property type="entry name" value="P-loop containing nucleotide triphosphate hydrolases"/>
    <property type="match status" value="2"/>
</dbReference>
<keyword evidence="3" id="KW-0812">Transmembrane</keyword>
<feature type="coiled-coil region" evidence="1">
    <location>
        <begin position="759"/>
        <end position="786"/>
    </location>
</feature>
<accession>A0A9X4QWI9</accession>
<feature type="coiled-coil region" evidence="1">
    <location>
        <begin position="927"/>
        <end position="977"/>
    </location>
</feature>
<evidence type="ECO:0000256" key="2">
    <source>
        <dbReference type="SAM" id="MobiDB-lite"/>
    </source>
</evidence>
<dbReference type="InterPro" id="IPR038734">
    <property type="entry name" value="YhaN_AAA"/>
</dbReference>
<dbReference type="Proteomes" id="UP001153404">
    <property type="component" value="Unassembled WGS sequence"/>
</dbReference>